<protein>
    <submittedName>
        <fullName evidence="2">C2H2-type domain-containing protein</fullName>
    </submittedName>
</protein>
<reference evidence="2 3" key="1">
    <citation type="submission" date="2019-08" db="EMBL/GenBank/DDBJ databases">
        <title>Whole genome of Aphis craccivora.</title>
        <authorList>
            <person name="Voronova N.V."/>
            <person name="Shulinski R.S."/>
            <person name="Bandarenka Y.V."/>
            <person name="Zhorov D.G."/>
            <person name="Warner D."/>
        </authorList>
    </citation>
    <scope>NUCLEOTIDE SEQUENCE [LARGE SCALE GENOMIC DNA]</scope>
    <source>
        <strain evidence="2">180601</strain>
        <tissue evidence="2">Whole Body</tissue>
    </source>
</reference>
<organism evidence="2 3">
    <name type="scientific">Aphis craccivora</name>
    <name type="common">Cowpea aphid</name>
    <dbReference type="NCBI Taxonomy" id="307492"/>
    <lineage>
        <taxon>Eukaryota</taxon>
        <taxon>Metazoa</taxon>
        <taxon>Ecdysozoa</taxon>
        <taxon>Arthropoda</taxon>
        <taxon>Hexapoda</taxon>
        <taxon>Insecta</taxon>
        <taxon>Pterygota</taxon>
        <taxon>Neoptera</taxon>
        <taxon>Paraneoptera</taxon>
        <taxon>Hemiptera</taxon>
        <taxon>Sternorrhyncha</taxon>
        <taxon>Aphidomorpha</taxon>
        <taxon>Aphidoidea</taxon>
        <taxon>Aphididae</taxon>
        <taxon>Aphidini</taxon>
        <taxon>Aphis</taxon>
        <taxon>Aphis</taxon>
    </lineage>
</organism>
<comment type="caution">
    <text evidence="2">The sequence shown here is derived from an EMBL/GenBank/DDBJ whole genome shotgun (WGS) entry which is preliminary data.</text>
</comment>
<dbReference type="OrthoDB" id="6609498at2759"/>
<evidence type="ECO:0000313" key="3">
    <source>
        <dbReference type="Proteomes" id="UP000478052"/>
    </source>
</evidence>
<proteinExistence type="predicted"/>
<feature type="transmembrane region" description="Helical" evidence="1">
    <location>
        <begin position="203"/>
        <end position="222"/>
    </location>
</feature>
<name>A0A6G0ZI93_APHCR</name>
<dbReference type="EMBL" id="VUJU01000382">
    <property type="protein sequence ID" value="KAF0770822.1"/>
    <property type="molecule type" value="Genomic_DNA"/>
</dbReference>
<keyword evidence="3" id="KW-1185">Reference proteome</keyword>
<evidence type="ECO:0000256" key="1">
    <source>
        <dbReference type="SAM" id="Phobius"/>
    </source>
</evidence>
<keyword evidence="1" id="KW-0472">Membrane</keyword>
<keyword evidence="1" id="KW-1133">Transmembrane helix</keyword>
<sequence>MIHTASNVQQSVYIFWLINKTEKIENIALNLKSENFIKSLHFKIKMASYMPCFCPSLTCFACYVRAIFRAIVLISNPDEQSITDHIMNNHMSAERPIIKTVLNFLFSNHMLESKSVYTIIGNDVNTYTANNSNETHVLLEEQSTDRDDIAATSATTCSNNIDDQDDNFRQTNNDRHVAVVTRRFVCDVCNRPCLSAAGLMNSFQYIIVVVFIWLQLSACFAIRRPAKSNEPKVAAQRRSGSGYVDFGAHTGPLGSYGWYADFPANRN</sequence>
<keyword evidence="1" id="KW-0812">Transmembrane</keyword>
<evidence type="ECO:0000313" key="2">
    <source>
        <dbReference type="EMBL" id="KAF0770822.1"/>
    </source>
</evidence>
<dbReference type="Proteomes" id="UP000478052">
    <property type="component" value="Unassembled WGS sequence"/>
</dbReference>
<accession>A0A6G0ZI93</accession>
<gene>
    <name evidence="2" type="ORF">FWK35_00008612</name>
</gene>
<dbReference type="AlphaFoldDB" id="A0A6G0ZI93"/>